<dbReference type="RefSeq" id="WP_139285111.1">
    <property type="nucleotide sequence ID" value="NZ_FNSD01000001.1"/>
</dbReference>
<dbReference type="OrthoDB" id="122081at2"/>
<dbReference type="Proteomes" id="UP000182409">
    <property type="component" value="Unassembled WGS sequence"/>
</dbReference>
<protein>
    <submittedName>
        <fullName evidence="1">Predicted transcriptional regulator</fullName>
    </submittedName>
</protein>
<dbReference type="AlphaFoldDB" id="A0A1H4KAC5"/>
<sequence>MQGWGEILAMVTILTPETEAALDRIAARSGRSREQLANDALQYYVSWFEHEEEKVTEARAAIDLGDFIDHDQFFDELESRYSG</sequence>
<gene>
    <name evidence="1" type="ORF">SAMN05443244_1093</name>
</gene>
<proteinExistence type="predicted"/>
<reference evidence="1 2" key="1">
    <citation type="submission" date="2016-10" db="EMBL/GenBank/DDBJ databases">
        <authorList>
            <person name="de Groot N.N."/>
        </authorList>
    </citation>
    <scope>NUCLEOTIDE SEQUENCE [LARGE SCALE GENOMIC DNA]</scope>
    <source>
        <strain evidence="1 2">AB35.6</strain>
    </source>
</reference>
<dbReference type="EMBL" id="FNSD01000001">
    <property type="protein sequence ID" value="SEB55383.1"/>
    <property type="molecule type" value="Genomic_DNA"/>
</dbReference>
<evidence type="ECO:0000313" key="1">
    <source>
        <dbReference type="EMBL" id="SEB55383.1"/>
    </source>
</evidence>
<organism evidence="1 2">
    <name type="scientific">Terriglobus roseus</name>
    <dbReference type="NCBI Taxonomy" id="392734"/>
    <lineage>
        <taxon>Bacteria</taxon>
        <taxon>Pseudomonadati</taxon>
        <taxon>Acidobacteriota</taxon>
        <taxon>Terriglobia</taxon>
        <taxon>Terriglobales</taxon>
        <taxon>Acidobacteriaceae</taxon>
        <taxon>Terriglobus</taxon>
    </lineage>
</organism>
<name>A0A1H4KAC5_9BACT</name>
<accession>A0A1H4KAC5</accession>
<evidence type="ECO:0000313" key="2">
    <source>
        <dbReference type="Proteomes" id="UP000182409"/>
    </source>
</evidence>